<dbReference type="InterPro" id="IPR051316">
    <property type="entry name" value="Zinc-reg_GTPase_activator"/>
</dbReference>
<evidence type="ECO:0000313" key="8">
    <source>
        <dbReference type="Proteomes" id="UP001642484"/>
    </source>
</evidence>
<dbReference type="Proteomes" id="UP001642484">
    <property type="component" value="Unassembled WGS sequence"/>
</dbReference>
<evidence type="ECO:0000256" key="3">
    <source>
        <dbReference type="ARBA" id="ARBA00023186"/>
    </source>
</evidence>
<dbReference type="CDD" id="cd03112">
    <property type="entry name" value="CobW-like"/>
    <property type="match status" value="1"/>
</dbReference>
<protein>
    <recommendedName>
        <fullName evidence="6">Peptidase A2 domain-containing protein</fullName>
    </recommendedName>
</protein>
<dbReference type="SUPFAM" id="SSF52540">
    <property type="entry name" value="P-loop containing nucleoside triphosphate hydrolases"/>
    <property type="match status" value="1"/>
</dbReference>
<reference evidence="7 8" key="1">
    <citation type="submission" date="2024-02" db="EMBL/GenBank/DDBJ databases">
        <authorList>
            <person name="Chen Y."/>
            <person name="Shah S."/>
            <person name="Dougan E. K."/>
            <person name="Thang M."/>
            <person name="Chan C."/>
        </authorList>
    </citation>
    <scope>NUCLEOTIDE SEQUENCE [LARGE SCALE GENOMIC DNA]</scope>
</reference>
<dbReference type="PANTHER" id="PTHR13748">
    <property type="entry name" value="COBW-RELATED"/>
    <property type="match status" value="1"/>
</dbReference>
<dbReference type="InterPro" id="IPR003495">
    <property type="entry name" value="CobW/HypB/UreG_nucleotide-bd"/>
</dbReference>
<dbReference type="InterPro" id="IPR027417">
    <property type="entry name" value="P-loop_NTPase"/>
</dbReference>
<comment type="caution">
    <text evidence="7">The sequence shown here is derived from an EMBL/GenBank/DDBJ whole genome shotgun (WGS) entry which is preliminary data.</text>
</comment>
<proteinExistence type="inferred from homology"/>
<evidence type="ECO:0000256" key="4">
    <source>
        <dbReference type="ARBA" id="ARBA00034320"/>
    </source>
</evidence>
<keyword evidence="8" id="KW-1185">Reference proteome</keyword>
<dbReference type="InterPro" id="IPR001995">
    <property type="entry name" value="Peptidase_A2_cat"/>
</dbReference>
<comment type="similarity">
    <text evidence="4">Belongs to the SIMIBI class G3E GTPase family. ZNG1 subfamily.</text>
</comment>
<dbReference type="PANTHER" id="PTHR13748:SF62">
    <property type="entry name" value="COBW DOMAIN-CONTAINING PROTEIN"/>
    <property type="match status" value="1"/>
</dbReference>
<dbReference type="Pfam" id="PF02492">
    <property type="entry name" value="cobW"/>
    <property type="match status" value="1"/>
</dbReference>
<organism evidence="7 8">
    <name type="scientific">Durusdinium trenchii</name>
    <dbReference type="NCBI Taxonomy" id="1381693"/>
    <lineage>
        <taxon>Eukaryota</taxon>
        <taxon>Sar</taxon>
        <taxon>Alveolata</taxon>
        <taxon>Dinophyceae</taxon>
        <taxon>Suessiales</taxon>
        <taxon>Symbiodiniaceae</taxon>
        <taxon>Durusdinium</taxon>
    </lineage>
</organism>
<dbReference type="SUPFAM" id="SSF90002">
    <property type="entry name" value="Hypothetical protein YjiA, C-terminal domain"/>
    <property type="match status" value="1"/>
</dbReference>
<dbReference type="Pfam" id="PF07683">
    <property type="entry name" value="CobW_C"/>
    <property type="match status" value="1"/>
</dbReference>
<accession>A0ABP0MLB2</accession>
<evidence type="ECO:0000256" key="5">
    <source>
        <dbReference type="ARBA" id="ARBA00049117"/>
    </source>
</evidence>
<feature type="domain" description="Peptidase A2" evidence="6">
    <location>
        <begin position="149"/>
        <end position="229"/>
    </location>
</feature>
<evidence type="ECO:0000256" key="1">
    <source>
        <dbReference type="ARBA" id="ARBA00022741"/>
    </source>
</evidence>
<comment type="catalytic activity">
    <reaction evidence="5">
        <text>GTP + H2O = GDP + phosphate + H(+)</text>
        <dbReference type="Rhea" id="RHEA:19669"/>
        <dbReference type="ChEBI" id="CHEBI:15377"/>
        <dbReference type="ChEBI" id="CHEBI:15378"/>
        <dbReference type="ChEBI" id="CHEBI:37565"/>
        <dbReference type="ChEBI" id="CHEBI:43474"/>
        <dbReference type="ChEBI" id="CHEBI:58189"/>
    </reaction>
    <physiologicalReaction direction="left-to-right" evidence="5">
        <dbReference type="Rhea" id="RHEA:19670"/>
    </physiologicalReaction>
</comment>
<keyword evidence="1" id="KW-0547">Nucleotide-binding</keyword>
<keyword evidence="2" id="KW-0378">Hydrolase</keyword>
<keyword evidence="3" id="KW-0143">Chaperone</keyword>
<dbReference type="Gene3D" id="3.40.50.300">
    <property type="entry name" value="P-loop containing nucleotide triphosphate hydrolases"/>
    <property type="match status" value="1"/>
</dbReference>
<evidence type="ECO:0000313" key="7">
    <source>
        <dbReference type="EMBL" id="CAK9052273.1"/>
    </source>
</evidence>
<evidence type="ECO:0000256" key="2">
    <source>
        <dbReference type="ARBA" id="ARBA00022801"/>
    </source>
</evidence>
<dbReference type="EMBL" id="CAXAMN010018335">
    <property type="protein sequence ID" value="CAK9052273.1"/>
    <property type="molecule type" value="Genomic_DNA"/>
</dbReference>
<evidence type="ECO:0000259" key="6">
    <source>
        <dbReference type="PROSITE" id="PS50175"/>
    </source>
</evidence>
<dbReference type="PROSITE" id="PS50175">
    <property type="entry name" value="ASP_PROT_RETROV"/>
    <property type="match status" value="1"/>
</dbReference>
<dbReference type="InterPro" id="IPR036627">
    <property type="entry name" value="CobW-likC_sf"/>
</dbReference>
<name>A0ABP0MLB2_9DINO</name>
<dbReference type="InterPro" id="IPR011629">
    <property type="entry name" value="CobW-like_C"/>
</dbReference>
<gene>
    <name evidence="7" type="ORF">CCMP2556_LOCUS26392</name>
</gene>
<dbReference type="Gene3D" id="3.30.1220.10">
    <property type="entry name" value="CobW-like, C-terminal domain"/>
    <property type="match status" value="1"/>
</dbReference>
<sequence>MLGPLRQARFLRPSWAPSWAPRPPFCAQQGWWGRSVSSGGSSSSTANPERMGTCAELGCGPSALSGHSKSGDVLGLTNEKKTLSGNVKPPVVVPGDEFATNLQSAEMMLSERRFGEAWGFSTRALLVHSSGRGRRIKPWERAICYLLRAEALLDMGAPRRALTELHPAKELLERGRQGWPTEALKRIEEADARYHARKEENDQQRIEKENAKVPVTVTWSILPVLGSDASDRHGRPRVITGFLGSGKTTLLNRILREQHGKRIAVIENEFGEVGIDSMLVEQAERTTETIVEMNNGCICCTLRGDFIEGMQKVLKDVRARGSHLDSVFIETTGLADPSPIASTFFLDPFMQENYRLDSILGVCDAKHLLSQLEAKREKSCVNEASEQVAFSDRLLLTKTDLCSEMEINGVLQHLKRLNPFAQVLPLNLKDVETPLPVEQLCDVKAFSLDKALDFDATFLEEDDHTHDGTIQALGVKLNGVLHQEKLNVFFAAVLKRYPKEMYRMKGILDVKGIPERYIFHAVNCHFGGMPQGSWPTEERQSKAVFIGKGIDHAWLVEGLRNCFVDPKEGFLESNVKSAHE</sequence>